<evidence type="ECO:0000313" key="2">
    <source>
        <dbReference type="Proteomes" id="UP000683246"/>
    </source>
</evidence>
<evidence type="ECO:0000313" key="1">
    <source>
        <dbReference type="EMBL" id="QUI25891.1"/>
    </source>
</evidence>
<reference evidence="1" key="1">
    <citation type="submission" date="2020-07" db="EMBL/GenBank/DDBJ databases">
        <title>Vallitalea pronyensis genome.</title>
        <authorList>
            <person name="Postec A."/>
        </authorList>
    </citation>
    <scope>NUCLEOTIDE SEQUENCE</scope>
    <source>
        <strain evidence="1">FatNI3</strain>
        <plasmid evidence="1">pVpro</plasmid>
    </source>
</reference>
<organism evidence="1 2">
    <name type="scientific">Vallitalea pronyensis</name>
    <dbReference type="NCBI Taxonomy" id="1348613"/>
    <lineage>
        <taxon>Bacteria</taxon>
        <taxon>Bacillati</taxon>
        <taxon>Bacillota</taxon>
        <taxon>Clostridia</taxon>
        <taxon>Lachnospirales</taxon>
        <taxon>Vallitaleaceae</taxon>
        <taxon>Vallitalea</taxon>
    </lineage>
</organism>
<dbReference type="AlphaFoldDB" id="A0A8J8MQE9"/>
<dbReference type="RefSeq" id="WP_212699000.1">
    <property type="nucleotide sequence ID" value="NZ_CP058650.1"/>
</dbReference>
<protein>
    <submittedName>
        <fullName evidence="1">Uncharacterized protein</fullName>
    </submittedName>
</protein>
<proteinExistence type="predicted"/>
<dbReference type="Proteomes" id="UP000683246">
    <property type="component" value="Plasmid pVpro"/>
</dbReference>
<name>A0A8J8MQE9_9FIRM</name>
<keyword evidence="1" id="KW-0614">Plasmid</keyword>
<accession>A0A8J8MQE9</accession>
<dbReference type="EMBL" id="CP058650">
    <property type="protein sequence ID" value="QUI25891.1"/>
    <property type="molecule type" value="Genomic_DNA"/>
</dbReference>
<sequence length="72" mass="8168">MSLETNNVSREEFVHMFSALLMLAKPGIKAVDYVEEEDMIIIVMDNGYKYLNSIGNNFIAIMAQVSTSMLFK</sequence>
<gene>
    <name evidence="1" type="ORF">HZI73_26120</name>
</gene>
<dbReference type="KEGG" id="vpy:HZI73_26120"/>
<keyword evidence="2" id="KW-1185">Reference proteome</keyword>
<geneLocation type="plasmid" evidence="1 2">
    <name>pVpro</name>
</geneLocation>